<protein>
    <submittedName>
        <fullName evidence="5">Bifunctional diguanylate cyclase/phosphodiesterase</fullName>
    </submittedName>
</protein>
<evidence type="ECO:0000256" key="1">
    <source>
        <dbReference type="PROSITE-ProRule" id="PRU00244"/>
    </source>
</evidence>
<sequence length="795" mass="85900">MLTVYNCIVNEHDIRLVFLAAAICIFSCLTAVDLLRHARSSAHQTVWLCVSAMSCGFGIWATHFIAMMAFSPGLPNGYDGLLTTVSLVIAVLVTGLGIRTAITAKWRNADLAGGAIIGAGIAAMHFTGMAAFEVEGRIAWDPTLVAVSIGTGIVLGAFAVRLALAKAEDKTRHAAAAMLTLAICGHHFIAMGAVAIIPDSSIAVPANALPASLIAITVALISTIILVASSIAFTVDVHNRRNRLELQRMHKLVNAAVEGLVICDGDTIVTANESFLTLTAIANASLDGVSLAAFLPDARLRSKLLSDQNELIEADLVGGDGQTIPVELIAHTIDFNGKWHRALAVRDLRSRKEAEAHISYLAHHDALTGLPNRRNFNARLDQLIATAASGEETYLALFCLDLDRFKEVNDLFGHAAGDDILQRVSTAITRLLGKDDMLARLGGDEFAVLIPGLVTPTAACRLADRILEALQSENLNSPIGFLISTSIGIAIFPVDATDRETLLNQADTALYQAKAEGRNTYRFFEAKMGAQARERRLIEHDLRNALQRNELRLVYQPQMRMDTGAITGFEALMRWHNPRQGDISPTVFIPIAEESGVILQLGDWALREACREAASWDKPLSVAVNVSAVQLYSHDFTQRVHSALLHTGLQAHRLELEITETALIKDTNRALTTLRQLKTLGVRIAMDDFGTGYSSLSNVRAFPFDMIKIDRSFIKSVDKNEQAAAIVKAVLGLGRGLGMPVLAEGIETPDELEFLMGESCSAGQGFYLGMPGPMESFRHLVSGDAQPANKKLVAL</sequence>
<reference evidence="5 6" key="1">
    <citation type="submission" date="2018-02" db="EMBL/GenBank/DDBJ databases">
        <title>The draft genome of Phyllobacterium myrsinacearum DSM5892.</title>
        <authorList>
            <person name="Li L."/>
            <person name="Liu L."/>
            <person name="Zhang X."/>
            <person name="Wang T."/>
        </authorList>
    </citation>
    <scope>NUCLEOTIDE SEQUENCE [LARGE SCALE GENOMIC DNA]</scope>
    <source>
        <strain evidence="5 6">DSM 5892</strain>
    </source>
</reference>
<dbReference type="EMBL" id="PVBT01000010">
    <property type="protein sequence ID" value="PRD49634.1"/>
    <property type="molecule type" value="Genomic_DNA"/>
</dbReference>
<dbReference type="SMART" id="SM00267">
    <property type="entry name" value="GGDEF"/>
    <property type="match status" value="1"/>
</dbReference>
<feature type="domain" description="MHYT" evidence="4">
    <location>
        <begin position="12"/>
        <end position="197"/>
    </location>
</feature>
<dbReference type="SUPFAM" id="SSF55785">
    <property type="entry name" value="PYP-like sensor domain (PAS domain)"/>
    <property type="match status" value="1"/>
</dbReference>
<evidence type="ECO:0000313" key="5">
    <source>
        <dbReference type="EMBL" id="PRD49634.1"/>
    </source>
</evidence>
<dbReference type="FunFam" id="3.30.70.270:FF:000001">
    <property type="entry name" value="Diguanylate cyclase domain protein"/>
    <property type="match status" value="1"/>
</dbReference>
<evidence type="ECO:0000259" key="3">
    <source>
        <dbReference type="PROSITE" id="PS50887"/>
    </source>
</evidence>
<feature type="domain" description="EAL" evidence="2">
    <location>
        <begin position="535"/>
        <end position="785"/>
    </location>
</feature>
<keyword evidence="1" id="KW-1133">Transmembrane helix</keyword>
<dbReference type="AlphaFoldDB" id="A0A2S9JA60"/>
<feature type="transmembrane region" description="Helical" evidence="1">
    <location>
        <begin position="111"/>
        <end position="132"/>
    </location>
</feature>
<gene>
    <name evidence="5" type="ORF">C5750_24735</name>
</gene>
<feature type="domain" description="GGDEF" evidence="3">
    <location>
        <begin position="393"/>
        <end position="526"/>
    </location>
</feature>
<dbReference type="PROSITE" id="PS50883">
    <property type="entry name" value="EAL"/>
    <property type="match status" value="1"/>
</dbReference>
<dbReference type="InterPro" id="IPR000014">
    <property type="entry name" value="PAS"/>
</dbReference>
<dbReference type="InterPro" id="IPR052155">
    <property type="entry name" value="Biofilm_reg_signaling"/>
</dbReference>
<keyword evidence="1" id="KW-0472">Membrane</keyword>
<dbReference type="SUPFAM" id="SSF55073">
    <property type="entry name" value="Nucleotide cyclase"/>
    <property type="match status" value="1"/>
</dbReference>
<dbReference type="NCBIfam" id="TIGR00254">
    <property type="entry name" value="GGDEF"/>
    <property type="match status" value="1"/>
</dbReference>
<dbReference type="GO" id="GO:0003824">
    <property type="term" value="F:catalytic activity"/>
    <property type="evidence" value="ECO:0007669"/>
    <property type="project" value="UniProtKB-ARBA"/>
</dbReference>
<dbReference type="SUPFAM" id="SSF141868">
    <property type="entry name" value="EAL domain-like"/>
    <property type="match status" value="1"/>
</dbReference>
<dbReference type="InterPro" id="IPR001633">
    <property type="entry name" value="EAL_dom"/>
</dbReference>
<evidence type="ECO:0000313" key="6">
    <source>
        <dbReference type="Proteomes" id="UP000238563"/>
    </source>
</evidence>
<dbReference type="PANTHER" id="PTHR44757:SF2">
    <property type="entry name" value="BIOFILM ARCHITECTURE MAINTENANCE PROTEIN MBAA"/>
    <property type="match status" value="1"/>
</dbReference>
<proteinExistence type="predicted"/>
<dbReference type="Pfam" id="PF03707">
    <property type="entry name" value="MHYT"/>
    <property type="match status" value="2"/>
</dbReference>
<dbReference type="Gene3D" id="3.30.70.270">
    <property type="match status" value="1"/>
</dbReference>
<feature type="transmembrane region" description="Helical" evidence="1">
    <location>
        <begin position="81"/>
        <end position="99"/>
    </location>
</feature>
<feature type="transmembrane region" description="Helical" evidence="1">
    <location>
        <begin position="47"/>
        <end position="69"/>
    </location>
</feature>
<dbReference type="InterPro" id="IPR000160">
    <property type="entry name" value="GGDEF_dom"/>
</dbReference>
<dbReference type="InterPro" id="IPR035965">
    <property type="entry name" value="PAS-like_dom_sf"/>
</dbReference>
<dbReference type="InterPro" id="IPR043128">
    <property type="entry name" value="Rev_trsase/Diguanyl_cyclase"/>
</dbReference>
<dbReference type="PANTHER" id="PTHR44757">
    <property type="entry name" value="DIGUANYLATE CYCLASE DGCP"/>
    <property type="match status" value="1"/>
</dbReference>
<feature type="transmembrane region" description="Helical" evidence="1">
    <location>
        <begin position="16"/>
        <end position="35"/>
    </location>
</feature>
<accession>A0A2S9JA60</accession>
<dbReference type="SMART" id="SM00052">
    <property type="entry name" value="EAL"/>
    <property type="match status" value="1"/>
</dbReference>
<comment type="caution">
    <text evidence="5">The sequence shown here is derived from an EMBL/GenBank/DDBJ whole genome shotgun (WGS) entry which is preliminary data.</text>
</comment>
<dbReference type="Pfam" id="PF00990">
    <property type="entry name" value="GGDEF"/>
    <property type="match status" value="1"/>
</dbReference>
<dbReference type="OrthoDB" id="9814202at2"/>
<dbReference type="CDD" id="cd01948">
    <property type="entry name" value="EAL"/>
    <property type="match status" value="1"/>
</dbReference>
<dbReference type="InterPro" id="IPR035919">
    <property type="entry name" value="EAL_sf"/>
</dbReference>
<dbReference type="CDD" id="cd01949">
    <property type="entry name" value="GGDEF"/>
    <property type="match status" value="1"/>
</dbReference>
<keyword evidence="1" id="KW-0812">Transmembrane</keyword>
<dbReference type="Gene3D" id="3.20.20.450">
    <property type="entry name" value="EAL domain"/>
    <property type="match status" value="1"/>
</dbReference>
<dbReference type="Gene3D" id="3.30.450.20">
    <property type="entry name" value="PAS domain"/>
    <property type="match status" value="1"/>
</dbReference>
<dbReference type="GO" id="GO:0016020">
    <property type="term" value="C:membrane"/>
    <property type="evidence" value="ECO:0007669"/>
    <property type="project" value="UniProtKB-UniRule"/>
</dbReference>
<evidence type="ECO:0000259" key="2">
    <source>
        <dbReference type="PROSITE" id="PS50883"/>
    </source>
</evidence>
<name>A0A2S9JA60_9HYPH</name>
<feature type="transmembrane region" description="Helical" evidence="1">
    <location>
        <begin position="144"/>
        <end position="164"/>
    </location>
</feature>
<keyword evidence="6" id="KW-1185">Reference proteome</keyword>
<dbReference type="InterPro" id="IPR005330">
    <property type="entry name" value="MHYT_dom"/>
</dbReference>
<dbReference type="Proteomes" id="UP000238563">
    <property type="component" value="Unassembled WGS sequence"/>
</dbReference>
<dbReference type="Pfam" id="PF13188">
    <property type="entry name" value="PAS_8"/>
    <property type="match status" value="1"/>
</dbReference>
<organism evidence="5 6">
    <name type="scientific">Phyllobacterium myrsinacearum</name>
    <dbReference type="NCBI Taxonomy" id="28101"/>
    <lineage>
        <taxon>Bacteria</taxon>
        <taxon>Pseudomonadati</taxon>
        <taxon>Pseudomonadota</taxon>
        <taxon>Alphaproteobacteria</taxon>
        <taxon>Hyphomicrobiales</taxon>
        <taxon>Phyllobacteriaceae</taxon>
        <taxon>Phyllobacterium</taxon>
    </lineage>
</organism>
<dbReference type="InterPro" id="IPR029787">
    <property type="entry name" value="Nucleotide_cyclase"/>
</dbReference>
<dbReference type="Pfam" id="PF00563">
    <property type="entry name" value="EAL"/>
    <property type="match status" value="1"/>
</dbReference>
<dbReference type="PROSITE" id="PS50887">
    <property type="entry name" value="GGDEF"/>
    <property type="match status" value="1"/>
</dbReference>
<dbReference type="RefSeq" id="WP_105737840.1">
    <property type="nucleotide sequence ID" value="NZ_PVBT01000010.1"/>
</dbReference>
<feature type="transmembrane region" description="Helical" evidence="1">
    <location>
        <begin position="209"/>
        <end position="235"/>
    </location>
</feature>
<feature type="transmembrane region" description="Helical" evidence="1">
    <location>
        <begin position="176"/>
        <end position="197"/>
    </location>
</feature>
<dbReference type="PROSITE" id="PS50924">
    <property type="entry name" value="MHYT"/>
    <property type="match status" value="1"/>
</dbReference>
<evidence type="ECO:0000259" key="4">
    <source>
        <dbReference type="PROSITE" id="PS50924"/>
    </source>
</evidence>